<dbReference type="RefSeq" id="WP_065276821.1">
    <property type="nucleotide sequence ID" value="NZ_MAMO01000037.1"/>
</dbReference>
<sequence length="177" mass="20017">MLETFILDTCVLSEASKRKPNPAVVQFLETVPDLRLPTAVLMEFQLGITEISATDPVRAVRLGNWYQWVMSAGFPILDTTREVAEIWGVLAADPRLRNLVVGHARAKRPRNGQDLHIAAFALAHRLPIATLNLRDFELIDRCYPLPGLYSPVECRWHARIEPLFPEVEVERKTVLAP</sequence>
<evidence type="ECO:0000256" key="3">
    <source>
        <dbReference type="ARBA" id="ARBA00022722"/>
    </source>
</evidence>
<dbReference type="GO" id="GO:0046872">
    <property type="term" value="F:metal ion binding"/>
    <property type="evidence" value="ECO:0007669"/>
    <property type="project" value="UniProtKB-KW"/>
</dbReference>
<keyword evidence="6" id="KW-0460">Magnesium</keyword>
<dbReference type="InterPro" id="IPR029060">
    <property type="entry name" value="PIN-like_dom_sf"/>
</dbReference>
<evidence type="ECO:0000256" key="4">
    <source>
        <dbReference type="ARBA" id="ARBA00022723"/>
    </source>
</evidence>
<dbReference type="GO" id="GO:0016787">
    <property type="term" value="F:hydrolase activity"/>
    <property type="evidence" value="ECO:0007669"/>
    <property type="project" value="UniProtKB-KW"/>
</dbReference>
<evidence type="ECO:0000256" key="7">
    <source>
        <dbReference type="ARBA" id="ARBA00038093"/>
    </source>
</evidence>
<dbReference type="PANTHER" id="PTHR33653">
    <property type="entry name" value="RIBONUCLEASE VAPC2"/>
    <property type="match status" value="1"/>
</dbReference>
<dbReference type="InterPro" id="IPR050556">
    <property type="entry name" value="Type_II_TA_system_RNase"/>
</dbReference>
<feature type="domain" description="PIN" evidence="8">
    <location>
        <begin position="6"/>
        <end position="137"/>
    </location>
</feature>
<keyword evidence="3" id="KW-0540">Nuclease</keyword>
<evidence type="ECO:0000313" key="9">
    <source>
        <dbReference type="EMBL" id="AOO91213.1"/>
    </source>
</evidence>
<name>A0A1B8RAZ3_RHILT</name>
<comment type="similarity">
    <text evidence="7">Belongs to the PINc/VapC protein family.</text>
</comment>
<dbReference type="InterPro" id="IPR002716">
    <property type="entry name" value="PIN_dom"/>
</dbReference>
<dbReference type="GO" id="GO:0004518">
    <property type="term" value="F:nuclease activity"/>
    <property type="evidence" value="ECO:0007669"/>
    <property type="project" value="UniProtKB-KW"/>
</dbReference>
<reference evidence="9" key="2">
    <citation type="journal article" date="2016" name="Front. Microbiol.">
        <title>The Regulatory Protein RosR Affects Rhizobium leguminosarum bv. trifolii Protein Profiles, Cell Surface Properties, and Symbiosis with Clover.</title>
        <authorList>
            <person name="Rachwal K."/>
            <person name="Boguszewska A."/>
            <person name="Kopcinska J."/>
            <person name="Karas M."/>
            <person name="Tchorzewski M."/>
            <person name="Janczarek M."/>
        </authorList>
    </citation>
    <scope>NUCLEOTIDE SEQUENCE</scope>
    <source>
        <strain evidence="9">Rt24.2</strain>
    </source>
</reference>
<keyword evidence="2" id="KW-1277">Toxin-antitoxin system</keyword>
<organism evidence="9">
    <name type="scientific">Rhizobium leguminosarum bv. trifolii</name>
    <dbReference type="NCBI Taxonomy" id="386"/>
    <lineage>
        <taxon>Bacteria</taxon>
        <taxon>Pseudomonadati</taxon>
        <taxon>Pseudomonadota</taxon>
        <taxon>Alphaproteobacteria</taxon>
        <taxon>Hyphomicrobiales</taxon>
        <taxon>Rhizobiaceae</taxon>
        <taxon>Rhizobium/Agrobacterium group</taxon>
        <taxon>Rhizobium</taxon>
    </lineage>
</organism>
<accession>A0A1B8RAZ3</accession>
<dbReference type="Gene3D" id="3.40.50.1010">
    <property type="entry name" value="5'-nuclease"/>
    <property type="match status" value="1"/>
</dbReference>
<evidence type="ECO:0000256" key="1">
    <source>
        <dbReference type="ARBA" id="ARBA00001946"/>
    </source>
</evidence>
<proteinExistence type="inferred from homology"/>
<evidence type="ECO:0000256" key="5">
    <source>
        <dbReference type="ARBA" id="ARBA00022801"/>
    </source>
</evidence>
<dbReference type="SUPFAM" id="SSF88723">
    <property type="entry name" value="PIN domain-like"/>
    <property type="match status" value="1"/>
</dbReference>
<protein>
    <submittedName>
        <fullName evidence="9">Nucleotide-binding protein</fullName>
    </submittedName>
</protein>
<evidence type="ECO:0000256" key="6">
    <source>
        <dbReference type="ARBA" id="ARBA00022842"/>
    </source>
</evidence>
<keyword evidence="4" id="KW-0479">Metal-binding</keyword>
<dbReference type="PANTHER" id="PTHR33653:SF1">
    <property type="entry name" value="RIBONUCLEASE VAPC2"/>
    <property type="match status" value="1"/>
</dbReference>
<comment type="cofactor">
    <cofactor evidence="1">
        <name>Mg(2+)</name>
        <dbReference type="ChEBI" id="CHEBI:18420"/>
    </cofactor>
</comment>
<dbReference type="EMBL" id="KX488849">
    <property type="protein sequence ID" value="AOO91213.1"/>
    <property type="molecule type" value="Genomic_DNA"/>
</dbReference>
<dbReference type="AlphaFoldDB" id="A0A1B8RAZ3"/>
<evidence type="ECO:0000259" key="8">
    <source>
        <dbReference type="Pfam" id="PF01850"/>
    </source>
</evidence>
<keyword evidence="5" id="KW-0378">Hydrolase</keyword>
<dbReference type="Pfam" id="PF01850">
    <property type="entry name" value="PIN"/>
    <property type="match status" value="1"/>
</dbReference>
<reference evidence="9" key="1">
    <citation type="journal article" date="2015" name="BMC Genomics">
        <title>Transcriptome profiling of a Rhizobium leguminosarum bv. trifolii rosR mutant reveals the role of the transcriptional regulator RosR in motility, synthesis of cell-surface components, and other cellular processes.</title>
        <authorList>
            <person name="Rachwal K."/>
            <person name="Matczynska E."/>
            <person name="Janczarek M."/>
        </authorList>
    </citation>
    <scope>NUCLEOTIDE SEQUENCE</scope>
    <source>
        <strain evidence="9">Rt24.2</strain>
    </source>
</reference>
<evidence type="ECO:0000256" key="2">
    <source>
        <dbReference type="ARBA" id="ARBA00022649"/>
    </source>
</evidence>